<dbReference type="EMBL" id="CP012159">
    <property type="protein sequence ID" value="AKT37906.1"/>
    <property type="molecule type" value="Genomic_DNA"/>
</dbReference>
<evidence type="ECO:0000313" key="6">
    <source>
        <dbReference type="Proteomes" id="UP000067626"/>
    </source>
</evidence>
<reference evidence="5 6" key="1">
    <citation type="submission" date="2015-07" db="EMBL/GenBank/DDBJ databases">
        <title>Genome analysis of myxobacterium Chondromyces crocatus Cm c5 reveals a high potential for natural compound synthesis and the genetic basis for the loss of fruiting body formation.</title>
        <authorList>
            <person name="Zaburannyi N."/>
            <person name="Bunk B."/>
            <person name="Maier J."/>
            <person name="Overmann J."/>
            <person name="Mueller R."/>
        </authorList>
    </citation>
    <scope>NUCLEOTIDE SEQUENCE [LARGE SCALE GENOMIC DNA]</scope>
    <source>
        <strain evidence="5 6">Cm c5</strain>
    </source>
</reference>
<keyword evidence="6" id="KW-1185">Reference proteome</keyword>
<dbReference type="Proteomes" id="UP000067626">
    <property type="component" value="Chromosome"/>
</dbReference>
<evidence type="ECO:0000259" key="2">
    <source>
        <dbReference type="Pfam" id="PF10263"/>
    </source>
</evidence>
<evidence type="ECO:0008006" key="7">
    <source>
        <dbReference type="Google" id="ProtNLM"/>
    </source>
</evidence>
<evidence type="ECO:0000259" key="4">
    <source>
        <dbReference type="Pfam" id="PF23771"/>
    </source>
</evidence>
<dbReference type="Pfam" id="PF23771">
    <property type="entry name" value="DUF7168"/>
    <property type="match status" value="1"/>
</dbReference>
<dbReference type="GO" id="GO:0006950">
    <property type="term" value="P:response to stress"/>
    <property type="evidence" value="ECO:0007669"/>
    <property type="project" value="UniProtKB-ARBA"/>
</dbReference>
<dbReference type="STRING" id="52.CMC5_020490"/>
<dbReference type="Pfam" id="PF10263">
    <property type="entry name" value="SprT-like"/>
    <property type="match status" value="1"/>
</dbReference>
<feature type="domain" description="DUF2786" evidence="3">
    <location>
        <begin position="115"/>
        <end position="152"/>
    </location>
</feature>
<feature type="compositionally biased region" description="Basic and acidic residues" evidence="1">
    <location>
        <begin position="322"/>
        <end position="334"/>
    </location>
</feature>
<organism evidence="5 6">
    <name type="scientific">Chondromyces crocatus</name>
    <dbReference type="NCBI Taxonomy" id="52"/>
    <lineage>
        <taxon>Bacteria</taxon>
        <taxon>Pseudomonadati</taxon>
        <taxon>Myxococcota</taxon>
        <taxon>Polyangia</taxon>
        <taxon>Polyangiales</taxon>
        <taxon>Polyangiaceae</taxon>
        <taxon>Chondromyces</taxon>
    </lineage>
</organism>
<feature type="domain" description="DUF7168" evidence="4">
    <location>
        <begin position="176"/>
        <end position="298"/>
    </location>
</feature>
<proteinExistence type="predicted"/>
<dbReference type="AlphaFoldDB" id="A0A0K1EAJ5"/>
<feature type="domain" description="SprT-like" evidence="2">
    <location>
        <begin position="6"/>
        <end position="96"/>
    </location>
</feature>
<dbReference type="InterPro" id="IPR006640">
    <property type="entry name" value="SprT-like_domain"/>
</dbReference>
<evidence type="ECO:0000256" key="1">
    <source>
        <dbReference type="SAM" id="MobiDB-lite"/>
    </source>
</evidence>
<name>A0A0K1EAJ5_CHOCO</name>
<gene>
    <name evidence="5" type="ORF">CMC5_020490</name>
</gene>
<sequence length="344" mass="39058">MRELLETYHALNYSHFRRKLQPAVIALSDTAGRLGRWVADARLIEIGRRLVLEQPWGVVVEVLKHEMAHQYVYEVLKVTHETAHGPRFREVCETLGIDAVAAGMPTAVSTPEENRVLERISRLMALAESANVHEAEAAMAAAQRLMLKYNLDLAQTRAVRRYGFRHVGKPTGRVTESERIVGGILVKHFFVEAIWTPMYLPLEGKRGSVLEICGTTANLEMAAYVHAFLHHTAEQLWLAHKRANGIQANRDRRTFTAGVMLGFLEKLNAERKREIEKGLVWVQDADLSDYYRARYPRVHHVRHSGNQRTEAHAHGRAAGRQIELRRPLEGEGRRGSMLLPPKRG</sequence>
<dbReference type="InterPro" id="IPR055592">
    <property type="entry name" value="DUF7168"/>
</dbReference>
<protein>
    <recommendedName>
        <fullName evidence="7">DUF2786 domain-containing protein</fullName>
    </recommendedName>
</protein>
<accession>A0A0K1EAJ5</accession>
<feature type="region of interest" description="Disordered" evidence="1">
    <location>
        <begin position="302"/>
        <end position="344"/>
    </location>
</feature>
<evidence type="ECO:0000259" key="3">
    <source>
        <dbReference type="Pfam" id="PF10979"/>
    </source>
</evidence>
<dbReference type="Pfam" id="PF10979">
    <property type="entry name" value="DUF2786"/>
    <property type="match status" value="1"/>
</dbReference>
<evidence type="ECO:0000313" key="5">
    <source>
        <dbReference type="EMBL" id="AKT37906.1"/>
    </source>
</evidence>
<dbReference type="KEGG" id="ccro:CMC5_020490"/>
<dbReference type="InterPro" id="IPR024498">
    <property type="entry name" value="DUF2786"/>
</dbReference>